<keyword evidence="1" id="KW-0812">Transmembrane</keyword>
<dbReference type="AlphaFoldDB" id="A0A3B0Y5C1"/>
<name>A0A3B0Y5C1_9ZZZZ</name>
<reference evidence="2" key="1">
    <citation type="submission" date="2018-06" db="EMBL/GenBank/DDBJ databases">
        <authorList>
            <person name="Zhirakovskaya E."/>
        </authorList>
    </citation>
    <scope>NUCLEOTIDE SEQUENCE</scope>
</reference>
<keyword evidence="1" id="KW-1133">Transmembrane helix</keyword>
<dbReference type="EMBL" id="UOFL01000024">
    <property type="protein sequence ID" value="VAW71603.1"/>
    <property type="molecule type" value="Genomic_DNA"/>
</dbReference>
<feature type="transmembrane region" description="Helical" evidence="1">
    <location>
        <begin position="36"/>
        <end position="57"/>
    </location>
</feature>
<evidence type="ECO:0000313" key="2">
    <source>
        <dbReference type="EMBL" id="VAW71603.1"/>
    </source>
</evidence>
<sequence length="60" mass="6593">MNEKFEKNFVNQCNQSITDSLTTYKGHFNVAARWRMVHLVLGCAVAACSFVAGASIIGEI</sequence>
<protein>
    <submittedName>
        <fullName evidence="2">Uncharacterized protein</fullName>
    </submittedName>
</protein>
<keyword evidence="1" id="KW-0472">Membrane</keyword>
<organism evidence="2">
    <name type="scientific">hydrothermal vent metagenome</name>
    <dbReference type="NCBI Taxonomy" id="652676"/>
    <lineage>
        <taxon>unclassified sequences</taxon>
        <taxon>metagenomes</taxon>
        <taxon>ecological metagenomes</taxon>
    </lineage>
</organism>
<accession>A0A3B0Y5C1</accession>
<proteinExistence type="predicted"/>
<gene>
    <name evidence="2" type="ORF">MNBD_GAMMA12-76</name>
</gene>
<evidence type="ECO:0000256" key="1">
    <source>
        <dbReference type="SAM" id="Phobius"/>
    </source>
</evidence>